<dbReference type="GO" id="GO:0019843">
    <property type="term" value="F:rRNA binding"/>
    <property type="evidence" value="ECO:0007669"/>
    <property type="project" value="UniProtKB-UniRule"/>
</dbReference>
<dbReference type="NCBIfam" id="NF004359">
    <property type="entry name" value="PRK05738.1-3"/>
    <property type="match status" value="1"/>
</dbReference>
<dbReference type="SUPFAM" id="SSF54189">
    <property type="entry name" value="Ribosomal proteins S24e, L23 and L15e"/>
    <property type="match status" value="1"/>
</dbReference>
<dbReference type="EMBL" id="VCDI01000001">
    <property type="protein sequence ID" value="TLU74165.1"/>
    <property type="molecule type" value="Genomic_DNA"/>
</dbReference>
<dbReference type="PANTHER" id="PTHR11620">
    <property type="entry name" value="60S RIBOSOMAL PROTEIN L23A"/>
    <property type="match status" value="1"/>
</dbReference>
<protein>
    <recommendedName>
        <fullName evidence="6">Large ribosomal subunit protein uL23</fullName>
    </recommendedName>
</protein>
<keyword evidence="5 6" id="KW-0687">Ribonucleoprotein</keyword>
<evidence type="ECO:0000256" key="2">
    <source>
        <dbReference type="ARBA" id="ARBA00022730"/>
    </source>
</evidence>
<evidence type="ECO:0000256" key="3">
    <source>
        <dbReference type="ARBA" id="ARBA00022884"/>
    </source>
</evidence>
<gene>
    <name evidence="6" type="primary">rplW</name>
    <name evidence="7" type="ORF">FE263_02840</name>
</gene>
<keyword evidence="4 6" id="KW-0689">Ribosomal protein</keyword>
<organism evidence="7 8">
    <name type="scientific">Lichenicoccus roseus</name>
    <dbReference type="NCBI Taxonomy" id="2683649"/>
    <lineage>
        <taxon>Bacteria</taxon>
        <taxon>Pseudomonadati</taxon>
        <taxon>Pseudomonadota</taxon>
        <taxon>Alphaproteobacteria</taxon>
        <taxon>Acetobacterales</taxon>
        <taxon>Acetobacteraceae</taxon>
        <taxon>Lichenicoccus</taxon>
    </lineage>
</organism>
<dbReference type="GO" id="GO:0003735">
    <property type="term" value="F:structural constituent of ribosome"/>
    <property type="evidence" value="ECO:0007669"/>
    <property type="project" value="InterPro"/>
</dbReference>
<keyword evidence="3 6" id="KW-0694">RNA-binding</keyword>
<dbReference type="NCBIfam" id="NF004360">
    <property type="entry name" value="PRK05738.1-5"/>
    <property type="match status" value="1"/>
</dbReference>
<keyword evidence="2 6" id="KW-0699">rRNA-binding</keyword>
<dbReference type="Pfam" id="PF00276">
    <property type="entry name" value="Ribosomal_L23"/>
    <property type="match status" value="1"/>
</dbReference>
<accession>A0A5R9J9C1</accession>
<comment type="similarity">
    <text evidence="1 6">Belongs to the universal ribosomal protein uL23 family.</text>
</comment>
<dbReference type="OrthoDB" id="9793353at2"/>
<dbReference type="InterPro" id="IPR013025">
    <property type="entry name" value="Ribosomal_uL23-like"/>
</dbReference>
<keyword evidence="8" id="KW-1185">Reference proteome</keyword>
<evidence type="ECO:0000313" key="7">
    <source>
        <dbReference type="EMBL" id="TLU74165.1"/>
    </source>
</evidence>
<dbReference type="GO" id="GO:1990904">
    <property type="term" value="C:ribonucleoprotein complex"/>
    <property type="evidence" value="ECO:0007669"/>
    <property type="project" value="UniProtKB-KW"/>
</dbReference>
<comment type="caution">
    <text evidence="7">The sequence shown here is derived from an EMBL/GenBank/DDBJ whole genome shotgun (WGS) entry which is preliminary data.</text>
</comment>
<evidence type="ECO:0000256" key="5">
    <source>
        <dbReference type="ARBA" id="ARBA00023274"/>
    </source>
</evidence>
<name>A0A5R9J9C1_9PROT</name>
<dbReference type="Proteomes" id="UP000305654">
    <property type="component" value="Unassembled WGS sequence"/>
</dbReference>
<evidence type="ECO:0000256" key="1">
    <source>
        <dbReference type="ARBA" id="ARBA00006700"/>
    </source>
</evidence>
<dbReference type="HAMAP" id="MF_01369_B">
    <property type="entry name" value="Ribosomal_uL23_B"/>
    <property type="match status" value="1"/>
</dbReference>
<dbReference type="InterPro" id="IPR012678">
    <property type="entry name" value="Ribosomal_uL23/eL15/eS24_sf"/>
</dbReference>
<dbReference type="GO" id="GO:0006412">
    <property type="term" value="P:translation"/>
    <property type="evidence" value="ECO:0007669"/>
    <property type="project" value="UniProtKB-UniRule"/>
</dbReference>
<dbReference type="Gene3D" id="3.30.70.330">
    <property type="match status" value="1"/>
</dbReference>
<comment type="function">
    <text evidence="6">One of the early assembly proteins it binds 23S rRNA. One of the proteins that surrounds the polypeptide exit tunnel on the outside of the ribosome. Forms the main docking site for trigger factor binding to the ribosome.</text>
</comment>
<dbReference type="NCBIfam" id="NF004363">
    <property type="entry name" value="PRK05738.2-4"/>
    <property type="match status" value="1"/>
</dbReference>
<proteinExistence type="inferred from homology"/>
<comment type="subunit">
    <text evidence="6">Part of the 50S ribosomal subunit. Contacts protein L29, and trigger factor when it is bound to the ribosome.</text>
</comment>
<sequence>MTNILAIRRKAERLSREAMFDIVRAPVITEKATALSEKNQVVFSVALSASKPQIKAAVEGLFGVKVMGVNTLIQKGKTKRFRGRPGVRSDVKKAFVQLAEGQSIDLSAKLA</sequence>
<reference evidence="7 8" key="1">
    <citation type="submission" date="2019-05" db="EMBL/GenBank/DDBJ databases">
        <authorList>
            <person name="Pankratov T."/>
            <person name="Grouzdev D."/>
        </authorList>
    </citation>
    <scope>NUCLEOTIDE SEQUENCE [LARGE SCALE GENOMIC DNA]</scope>
    <source>
        <strain evidence="7 8">KEBCLARHB70R</strain>
    </source>
</reference>
<dbReference type="FunFam" id="3.30.70.330:FF:000001">
    <property type="entry name" value="50S ribosomal protein L23"/>
    <property type="match status" value="1"/>
</dbReference>
<evidence type="ECO:0000313" key="8">
    <source>
        <dbReference type="Proteomes" id="UP000305654"/>
    </source>
</evidence>
<dbReference type="GO" id="GO:0005840">
    <property type="term" value="C:ribosome"/>
    <property type="evidence" value="ECO:0007669"/>
    <property type="project" value="UniProtKB-KW"/>
</dbReference>
<evidence type="ECO:0000256" key="4">
    <source>
        <dbReference type="ARBA" id="ARBA00022980"/>
    </source>
</evidence>
<dbReference type="AlphaFoldDB" id="A0A5R9J9C1"/>
<evidence type="ECO:0000256" key="6">
    <source>
        <dbReference type="HAMAP-Rule" id="MF_01369"/>
    </source>
</evidence>
<dbReference type="InterPro" id="IPR012677">
    <property type="entry name" value="Nucleotide-bd_a/b_plait_sf"/>
</dbReference>